<dbReference type="AlphaFoldDB" id="Q9X381"/>
<dbReference type="PATRIC" id="fig|1392.234.peg.5874"/>
<name>Q9X381_BACAN</name>
<protein>
    <submittedName>
        <fullName evidence="2">Conserved domain protein</fullName>
    </submittedName>
    <submittedName>
        <fullName evidence="1">PXO1-123</fullName>
    </submittedName>
</protein>
<dbReference type="Proteomes" id="UP000000594">
    <property type="component" value="Plasmid pXO1"/>
</dbReference>
<accession>Q9X381</accession>
<evidence type="ECO:0000313" key="1">
    <source>
        <dbReference type="EMBL" id="AAD32427.1"/>
    </source>
</evidence>
<keyword evidence="1" id="KW-0614">Plasmid</keyword>
<dbReference type="PIR" id="C59106">
    <property type="entry name" value="C59106"/>
</dbReference>
<proteinExistence type="predicted"/>
<reference evidence="2 3" key="2">
    <citation type="journal article" date="2009" name="J. Bacteriol.">
        <title>The complete genome sequence of Bacillus anthracis Ames 'Ancestor'.</title>
        <authorList>
            <person name="Ravel J."/>
            <person name="Jiang L."/>
            <person name="Stanley S.T."/>
            <person name="Wilson M.R."/>
            <person name="Decker R.S."/>
            <person name="Read T.D."/>
            <person name="Worsham P."/>
            <person name="Keim P.S."/>
            <person name="Salzberg S.L."/>
            <person name="Fraser-Liggett C.M."/>
            <person name="Rasko D.A."/>
        </authorList>
    </citation>
    <scope>NUCLEOTIDE SEQUENCE [LARGE SCALE GENOMIC DNA]</scope>
    <source>
        <strain evidence="3">Ames ancestor</strain>
        <strain evidence="2">Ames Ancestor</strain>
        <plasmid evidence="3">pXO1</plasmid>
    </source>
</reference>
<geneLocation type="plasmid" evidence="2 3">
    <name>pXO1</name>
</geneLocation>
<evidence type="ECO:0000313" key="3">
    <source>
        <dbReference type="Proteomes" id="UP000000594"/>
    </source>
</evidence>
<sequence length="37" mass="3830">MKKKHIVTTTALSFGLIALGGVGTTFAAADILRNLAQ</sequence>
<evidence type="ECO:0000313" key="2">
    <source>
        <dbReference type="EMBL" id="AAT28881.2"/>
    </source>
</evidence>
<keyword evidence="3" id="KW-1185">Reference proteome</keyword>
<organism evidence="1">
    <name type="scientific">Bacillus anthracis</name>
    <name type="common">anthrax bacterium</name>
    <dbReference type="NCBI Taxonomy" id="1392"/>
    <lineage>
        <taxon>Bacteria</taxon>
        <taxon>Bacillati</taxon>
        <taxon>Bacillota</taxon>
        <taxon>Bacilli</taxon>
        <taxon>Bacillales</taxon>
        <taxon>Bacillaceae</taxon>
        <taxon>Bacillus</taxon>
        <taxon>Bacillus cereus group</taxon>
    </lineage>
</organism>
<dbReference type="EMBL" id="AF065404">
    <property type="protein sequence ID" value="AAD32427.1"/>
    <property type="molecule type" value="Genomic_DNA"/>
</dbReference>
<dbReference type="KEGG" id="bar:GBAA_pXO1_0140"/>
<reference evidence="1" key="1">
    <citation type="journal article" date="1999" name="J. Bacteriol.">
        <title>Sequence and organization of pXO1, the large Bacillus anthracis plasmid harboring the anthrax toxin genes.</title>
        <authorList>
            <person name="Okinaka R.T."/>
            <person name="Cloud K."/>
            <person name="Hampton O."/>
            <person name="Hoffmaster A.R."/>
            <person name="Hill K.K."/>
            <person name="Keim P."/>
            <person name="Koehler T.M."/>
            <person name="Lamke G."/>
            <person name="Kumano S."/>
            <person name="Mahillon J."/>
            <person name="Manter D."/>
            <person name="Martinez Y."/>
            <person name="Ricke D."/>
            <person name="Svensson R."/>
            <person name="Jackson P.J."/>
        </authorList>
    </citation>
    <scope>NUCLEOTIDE SEQUENCE</scope>
    <source>
        <strain evidence="1">Sterne</strain>
        <plasmid evidence="1">pX01</plasmid>
    </source>
</reference>
<gene>
    <name evidence="2" type="ordered locus">GBAA_pXO1_0140</name>
</gene>
<geneLocation type="plasmid" evidence="1">
    <name>pX01</name>
</geneLocation>
<dbReference type="HOGENOM" id="CLU_3339435_0_0_9"/>
<dbReference type="EMBL" id="AE017336">
    <property type="protein sequence ID" value="AAT28881.2"/>
    <property type="molecule type" value="Genomic_DNA"/>
</dbReference>